<evidence type="ECO:0000313" key="2">
    <source>
        <dbReference type="Proteomes" id="UP000791080"/>
    </source>
</evidence>
<gene>
    <name evidence="1" type="ORF">G443_000256</name>
</gene>
<dbReference type="EMBL" id="AUBJ02000001">
    <property type="protein sequence ID" value="MCP2329986.1"/>
    <property type="molecule type" value="Genomic_DNA"/>
</dbReference>
<keyword evidence="2" id="KW-1185">Reference proteome</keyword>
<dbReference type="SUPFAM" id="SSF52540">
    <property type="entry name" value="P-loop containing nucleoside triphosphate hydrolases"/>
    <property type="match status" value="1"/>
</dbReference>
<accession>A0ABT1JCU4</accession>
<name>A0ABT1JCU4_ACTCY</name>
<reference evidence="1 2" key="1">
    <citation type="submission" date="2022-06" db="EMBL/GenBank/DDBJ databases">
        <title>Genomic Encyclopedia of Type Strains, Phase I: the one thousand microbial genomes (KMG-I) project.</title>
        <authorList>
            <person name="Kyrpides N."/>
        </authorList>
    </citation>
    <scope>NUCLEOTIDE SEQUENCE [LARGE SCALE GENOMIC DNA]</scope>
    <source>
        <strain evidence="1 2">DSM 43889</strain>
    </source>
</reference>
<proteinExistence type="predicted"/>
<organism evidence="1 2">
    <name type="scientific">Actinoalloteichus caeruleus DSM 43889</name>
    <dbReference type="NCBI Taxonomy" id="1120930"/>
    <lineage>
        <taxon>Bacteria</taxon>
        <taxon>Bacillati</taxon>
        <taxon>Actinomycetota</taxon>
        <taxon>Actinomycetes</taxon>
        <taxon>Pseudonocardiales</taxon>
        <taxon>Pseudonocardiaceae</taxon>
        <taxon>Actinoalloteichus</taxon>
        <taxon>Actinoalloteichus cyanogriseus</taxon>
    </lineage>
</organism>
<dbReference type="InterPro" id="IPR027417">
    <property type="entry name" value="P-loop_NTPase"/>
</dbReference>
<dbReference type="Proteomes" id="UP000791080">
    <property type="component" value="Unassembled WGS sequence"/>
</dbReference>
<evidence type="ECO:0008006" key="3">
    <source>
        <dbReference type="Google" id="ProtNLM"/>
    </source>
</evidence>
<evidence type="ECO:0000313" key="1">
    <source>
        <dbReference type="EMBL" id="MCP2329986.1"/>
    </source>
</evidence>
<comment type="caution">
    <text evidence="1">The sequence shown here is derived from an EMBL/GenBank/DDBJ whole genome shotgun (WGS) entry which is preliminary data.</text>
</comment>
<protein>
    <recommendedName>
        <fullName evidence="3">Uridine kinase</fullName>
    </recommendedName>
</protein>
<sequence length="208" mass="23023">MRMTPLSPDRLAERIAERIAGLPASPRPRVVVDGAPAAEPGDLATALVGRLRRRGREVFAVSADDFPRPAALRLERGRTNPDAYYEDWTDVGALRREVLTPLGPDGDGRALPRLWDAASDRSARASRVRVDEGTVLLVSGGLLLGHGLPWDLAVHLWLSEPALRRRTTAERGWTLPAFDRYEREVAPREVADVVVRVDHPDRPAVLER</sequence>
<dbReference type="RefSeq" id="WP_026418798.1">
    <property type="nucleotide sequence ID" value="NZ_AUBJ02000001.1"/>
</dbReference>
<dbReference type="Gene3D" id="3.40.50.300">
    <property type="entry name" value="P-loop containing nucleotide triphosphate hydrolases"/>
    <property type="match status" value="1"/>
</dbReference>